<evidence type="ECO:0000256" key="5">
    <source>
        <dbReference type="ARBA" id="ARBA00022692"/>
    </source>
</evidence>
<keyword evidence="2" id="KW-1003">Cell membrane</keyword>
<evidence type="ECO:0000313" key="15">
    <source>
        <dbReference type="EMBL" id="GAA1015945.1"/>
    </source>
</evidence>
<reference evidence="15 16" key="1">
    <citation type="journal article" date="2019" name="Int. J. Syst. Evol. Microbiol.">
        <title>The Global Catalogue of Microorganisms (GCM) 10K type strain sequencing project: providing services to taxonomists for standard genome sequencing and annotation.</title>
        <authorList>
            <consortium name="The Broad Institute Genomics Platform"/>
            <consortium name="The Broad Institute Genome Sequencing Center for Infectious Disease"/>
            <person name="Wu L."/>
            <person name="Ma J."/>
        </authorList>
    </citation>
    <scope>NUCLEOTIDE SEQUENCE [LARGE SCALE GENOMIC DNA]</scope>
    <source>
        <strain evidence="15 16">JCM 11269</strain>
    </source>
</reference>
<dbReference type="Gene3D" id="3.30.565.10">
    <property type="entry name" value="Histidine kinase-like ATPase, C-terminal domain"/>
    <property type="match status" value="1"/>
</dbReference>
<evidence type="ECO:0000256" key="13">
    <source>
        <dbReference type="SAM" id="MobiDB-lite"/>
    </source>
</evidence>
<gene>
    <name evidence="15" type="ORF">GCM10009564_49830</name>
</gene>
<evidence type="ECO:0000256" key="11">
    <source>
        <dbReference type="ARBA" id="ARBA00023012"/>
    </source>
</evidence>
<dbReference type="PANTHER" id="PTHR43156:SF2">
    <property type="entry name" value="STAGE II SPORULATION PROTEIN E"/>
    <property type="match status" value="1"/>
</dbReference>
<dbReference type="Pfam" id="PF07228">
    <property type="entry name" value="SpoIIE"/>
    <property type="match status" value="1"/>
</dbReference>
<dbReference type="SUPFAM" id="SSF55781">
    <property type="entry name" value="GAF domain-like"/>
    <property type="match status" value="1"/>
</dbReference>
<dbReference type="SUPFAM" id="SSF55874">
    <property type="entry name" value="ATPase domain of HSP90 chaperone/DNA topoisomerase II/histidine kinase"/>
    <property type="match status" value="1"/>
</dbReference>
<dbReference type="Pfam" id="PF17203">
    <property type="entry name" value="sCache_3_2"/>
    <property type="match status" value="1"/>
</dbReference>
<dbReference type="SUPFAM" id="SSF103190">
    <property type="entry name" value="Sensory domain-like"/>
    <property type="match status" value="1"/>
</dbReference>
<accession>A0ABN1T5L7</accession>
<evidence type="ECO:0000256" key="3">
    <source>
        <dbReference type="ARBA" id="ARBA00022553"/>
    </source>
</evidence>
<evidence type="ECO:0000313" key="16">
    <source>
        <dbReference type="Proteomes" id="UP001501072"/>
    </source>
</evidence>
<keyword evidence="8" id="KW-0378">Hydrolase</keyword>
<feature type="compositionally biased region" description="Pro residues" evidence="13">
    <location>
        <begin position="374"/>
        <end position="389"/>
    </location>
</feature>
<comment type="caution">
    <text evidence="15">The sequence shown here is derived from an EMBL/GenBank/DDBJ whole genome shotgun (WGS) entry which is preliminary data.</text>
</comment>
<organism evidence="15 16">
    <name type="scientific">Streptomyces thermogriseus</name>
    <dbReference type="NCBI Taxonomy" id="75292"/>
    <lineage>
        <taxon>Bacteria</taxon>
        <taxon>Bacillati</taxon>
        <taxon>Actinomycetota</taxon>
        <taxon>Actinomycetes</taxon>
        <taxon>Kitasatosporales</taxon>
        <taxon>Streptomycetaceae</taxon>
        <taxon>Streptomyces</taxon>
    </lineage>
</organism>
<dbReference type="InterPro" id="IPR035965">
    <property type="entry name" value="PAS-like_dom_sf"/>
</dbReference>
<keyword evidence="7" id="KW-0418">Kinase</keyword>
<dbReference type="PROSITE" id="PS50112">
    <property type="entry name" value="PAS"/>
    <property type="match status" value="1"/>
</dbReference>
<feature type="region of interest" description="Disordered" evidence="13">
    <location>
        <begin position="1"/>
        <end position="43"/>
    </location>
</feature>
<keyword evidence="4" id="KW-0808">Transferase</keyword>
<dbReference type="Proteomes" id="UP001501072">
    <property type="component" value="Unassembled WGS sequence"/>
</dbReference>
<evidence type="ECO:0000256" key="7">
    <source>
        <dbReference type="ARBA" id="ARBA00022777"/>
    </source>
</evidence>
<dbReference type="InterPro" id="IPR000014">
    <property type="entry name" value="PAS"/>
</dbReference>
<dbReference type="InterPro" id="IPR036457">
    <property type="entry name" value="PPM-type-like_dom_sf"/>
</dbReference>
<dbReference type="PANTHER" id="PTHR43156">
    <property type="entry name" value="STAGE II SPORULATION PROTEIN E-RELATED"/>
    <property type="match status" value="1"/>
</dbReference>
<dbReference type="InterPro" id="IPR052016">
    <property type="entry name" value="Bact_Sigma-Reg"/>
</dbReference>
<evidence type="ECO:0000256" key="9">
    <source>
        <dbReference type="ARBA" id="ARBA00022840"/>
    </source>
</evidence>
<protein>
    <recommendedName>
        <fullName evidence="14">PAS domain-containing protein</fullName>
    </recommendedName>
</protein>
<dbReference type="InterPro" id="IPR029151">
    <property type="entry name" value="Sensor-like_sf"/>
</dbReference>
<dbReference type="CDD" id="cd00130">
    <property type="entry name" value="PAS"/>
    <property type="match status" value="1"/>
</dbReference>
<dbReference type="InterPro" id="IPR003594">
    <property type="entry name" value="HATPase_dom"/>
</dbReference>
<dbReference type="CDD" id="cd18773">
    <property type="entry name" value="PDC1_HK_sensor"/>
    <property type="match status" value="1"/>
</dbReference>
<dbReference type="InterPro" id="IPR036890">
    <property type="entry name" value="HATPase_C_sf"/>
</dbReference>
<keyword evidence="11" id="KW-0902">Two-component regulatory system</keyword>
<dbReference type="EMBL" id="BAAAHU010000072">
    <property type="protein sequence ID" value="GAA1015945.1"/>
    <property type="molecule type" value="Genomic_DNA"/>
</dbReference>
<dbReference type="SMART" id="SM00091">
    <property type="entry name" value="PAS"/>
    <property type="match status" value="1"/>
</dbReference>
<keyword evidence="12" id="KW-0472">Membrane</keyword>
<dbReference type="SUPFAM" id="SSF81606">
    <property type="entry name" value="PP2C-like"/>
    <property type="match status" value="1"/>
</dbReference>
<evidence type="ECO:0000256" key="10">
    <source>
        <dbReference type="ARBA" id="ARBA00022989"/>
    </source>
</evidence>
<keyword evidence="6" id="KW-0547">Nucleotide-binding</keyword>
<keyword evidence="5" id="KW-0812">Transmembrane</keyword>
<evidence type="ECO:0000256" key="6">
    <source>
        <dbReference type="ARBA" id="ARBA00022741"/>
    </source>
</evidence>
<feature type="compositionally biased region" description="Low complexity" evidence="13">
    <location>
        <begin position="356"/>
        <end position="369"/>
    </location>
</feature>
<evidence type="ECO:0000256" key="2">
    <source>
        <dbReference type="ARBA" id="ARBA00022475"/>
    </source>
</evidence>
<dbReference type="InterPro" id="IPR029016">
    <property type="entry name" value="GAF-like_dom_sf"/>
</dbReference>
<proteinExistence type="predicted"/>
<dbReference type="SMART" id="SM00065">
    <property type="entry name" value="GAF"/>
    <property type="match status" value="1"/>
</dbReference>
<dbReference type="SMART" id="SM00331">
    <property type="entry name" value="PP2C_SIG"/>
    <property type="match status" value="1"/>
</dbReference>
<dbReference type="Pfam" id="PF13581">
    <property type="entry name" value="HATPase_c_2"/>
    <property type="match status" value="1"/>
</dbReference>
<dbReference type="Pfam" id="PF13185">
    <property type="entry name" value="GAF_2"/>
    <property type="match status" value="1"/>
</dbReference>
<keyword evidence="16" id="KW-1185">Reference proteome</keyword>
<evidence type="ECO:0000256" key="12">
    <source>
        <dbReference type="ARBA" id="ARBA00023136"/>
    </source>
</evidence>
<name>A0ABN1T5L7_9ACTN</name>
<dbReference type="InterPro" id="IPR001932">
    <property type="entry name" value="PPM-type_phosphatase-like_dom"/>
</dbReference>
<sequence>MGSCPRRLPRGAKPPADDRRRASPVHRRPKARRARRPERRGSPPFRWLGTVAAQIFLLQLVVVLVLAAAGAAAVVLQRQHDGETRARKQALAVAETFALAPGTALALESPDPAVLLRVQARKAQLSSGADFLSVLTPQGRPVTDAAPESADVPAREIGRALEGRTSTGTFPGGPAGSVRAVVPVVDADRRVVGVVTAGVRIHSPGRATGPQVPMVLEAAALAAVPAVGGTFLVGRRLRRQTRGLGPAEMARMYEHHDAVLHAVREGVLIVDADGRVLLANDEARRLLDLPEDTGRDRRHVGELGLGAGLTRLLESGGAVSDAVFPAGDRLLAVNTRRTTSYGGTPDPGAVPKRGRLPSALRRLARRPAGTSEAPGPPDPSGPPAHPHAPAPRASRRPPSGRRTQRPGRALVASFRDTTELQALSGRAEAARERLTLLYEAGMRIGTRLDVRRTARELAEVAVPRMADVVSVDLLESVLHGEEPAGAADRMRRVALRGAVTPVPLRPVGGLIRSGATGTPAAAALRDGRAVRVPDLYAAEDWRAQDPKEARRALDHGIHSLITVPLRAQGVTLGVAGFWRGSGSARFEEEDVTVAEELVARAAVAIDNARRYSREHAMSVALQRSLLPRGLPEQEALEPAWRYLPARSGVSGDWFDVIPLSGFRVALVVGDVVGHGLHAAVTMGRLRTAVLNFSSLDLPPDELLGRLDEMVTRLDTQAADADGEASPVTGATCLYAVYDPVGGQCTVSRAGHLAPAVVDPEGRVSFPELPLSPPLGVGGVPFEAGELTLPEGSRLVLFTDGLVESRGRDVDEGLALLGTAVAHAGRTPEETCRDLVEALLPERPGDDVALLVARTRLLAPSRVAVWEVPFDAAAVSEVRTEAVARLHGWGLEDAAFTVELLLSELLSNAVRYGAPPVRVRLLLGRGLVCEVSDGSSTSPHPRRAAATDEGGRGLFLVSRFAQRWGTRYGAHGKVIWAELGPGGVPEPAPGALPGVLT</sequence>
<keyword evidence="3" id="KW-0597">Phosphoprotein</keyword>
<dbReference type="InterPro" id="IPR003018">
    <property type="entry name" value="GAF"/>
</dbReference>
<evidence type="ECO:0000256" key="4">
    <source>
        <dbReference type="ARBA" id="ARBA00022679"/>
    </source>
</evidence>
<feature type="compositionally biased region" description="Basic residues" evidence="13">
    <location>
        <begin position="393"/>
        <end position="405"/>
    </location>
</feature>
<dbReference type="Gene3D" id="3.30.450.40">
    <property type="match status" value="1"/>
</dbReference>
<keyword evidence="10" id="KW-1133">Transmembrane helix</keyword>
<feature type="domain" description="PAS" evidence="14">
    <location>
        <begin position="252"/>
        <end position="292"/>
    </location>
</feature>
<keyword evidence="9" id="KW-0067">ATP-binding</keyword>
<evidence type="ECO:0000256" key="1">
    <source>
        <dbReference type="ARBA" id="ARBA00004651"/>
    </source>
</evidence>
<feature type="region of interest" description="Disordered" evidence="13">
    <location>
        <begin position="335"/>
        <end position="413"/>
    </location>
</feature>
<dbReference type="CDD" id="cd16936">
    <property type="entry name" value="HATPase_RsbW-like"/>
    <property type="match status" value="1"/>
</dbReference>
<dbReference type="Gene3D" id="3.60.40.10">
    <property type="entry name" value="PPM-type phosphatase domain"/>
    <property type="match status" value="1"/>
</dbReference>
<evidence type="ECO:0000259" key="14">
    <source>
        <dbReference type="PROSITE" id="PS50112"/>
    </source>
</evidence>
<feature type="compositionally biased region" description="Basic residues" evidence="13">
    <location>
        <begin position="22"/>
        <end position="38"/>
    </location>
</feature>
<evidence type="ECO:0000256" key="8">
    <source>
        <dbReference type="ARBA" id="ARBA00022801"/>
    </source>
</evidence>
<dbReference type="RefSeq" id="WP_346074177.1">
    <property type="nucleotide sequence ID" value="NZ_BAAAHU010000072.1"/>
</dbReference>
<dbReference type="SUPFAM" id="SSF55785">
    <property type="entry name" value="PYP-like sensor domain (PAS domain)"/>
    <property type="match status" value="1"/>
</dbReference>
<comment type="subcellular location">
    <subcellularLocation>
        <location evidence="1">Cell membrane</location>
        <topology evidence="1">Multi-pass membrane protein</topology>
    </subcellularLocation>
</comment>
<dbReference type="InterPro" id="IPR033463">
    <property type="entry name" value="sCache_3"/>
</dbReference>
<dbReference type="Gene3D" id="3.30.450.20">
    <property type="entry name" value="PAS domain"/>
    <property type="match status" value="2"/>
</dbReference>